<keyword evidence="4 5" id="KW-0472">Membrane</keyword>
<dbReference type="PANTHER" id="PTHR10846:SF8">
    <property type="entry name" value="INNER MEMBRANE PROTEIN YRBG"/>
    <property type="match status" value="1"/>
</dbReference>
<proteinExistence type="predicted"/>
<dbReference type="Pfam" id="PF01699">
    <property type="entry name" value="Na_Ca_ex"/>
    <property type="match status" value="2"/>
</dbReference>
<feature type="transmembrane region" description="Helical" evidence="5">
    <location>
        <begin position="107"/>
        <end position="124"/>
    </location>
</feature>
<dbReference type="InterPro" id="IPR004837">
    <property type="entry name" value="NaCa_Exmemb"/>
</dbReference>
<evidence type="ECO:0000256" key="4">
    <source>
        <dbReference type="ARBA" id="ARBA00023136"/>
    </source>
</evidence>
<keyword evidence="3 5" id="KW-1133">Transmembrane helix</keyword>
<dbReference type="AlphaFoldDB" id="A0A7T5UQ87"/>
<dbReference type="InterPro" id="IPR004481">
    <property type="entry name" value="K/Na/Ca-exchanger"/>
</dbReference>
<evidence type="ECO:0000256" key="3">
    <source>
        <dbReference type="ARBA" id="ARBA00022989"/>
    </source>
</evidence>
<feature type="domain" description="Sodium/calcium exchanger membrane region" evidence="6">
    <location>
        <begin position="168"/>
        <end position="310"/>
    </location>
</feature>
<sequence>MTLSILLFIAGFYVLVRGANFLVDGASSIARLFHISNFVVGLVIVGIGTSIPEFAISFIANLTGASDIGFGTIVGSNTFNIFFILGLTAAAFTLRLHPIWVERDLKWNMLAVATAVIFAFSLGNGGISRLEAAVMLGLFLLWLYVTIKKTNNVVDDEKPIRVIAFPLAFGLMLAGLLGIFLGGKWVVDGAEVLARALGMSEALIGLTVVGLGTSLPELAVTFVAAYRDRPGIAIGNIIGSNIFDFLVILGVSALARPVFVAPGFFTDAVITLLASALLYGFMFVGTPYILKRWQGLVFVFLYIVYLFYIIGRG</sequence>
<feature type="transmembrane region" description="Helical" evidence="5">
    <location>
        <begin position="259"/>
        <end position="281"/>
    </location>
</feature>
<feature type="transmembrane region" description="Helical" evidence="5">
    <location>
        <begin position="202"/>
        <end position="226"/>
    </location>
</feature>
<dbReference type="Gene3D" id="1.20.1420.30">
    <property type="entry name" value="NCX, central ion-binding region"/>
    <property type="match status" value="2"/>
</dbReference>
<gene>
    <name evidence="7" type="ORF">HYW89_02865</name>
</gene>
<keyword evidence="2 5" id="KW-0812">Transmembrane</keyword>
<feature type="transmembrane region" description="Helical" evidence="5">
    <location>
        <begin position="130"/>
        <end position="147"/>
    </location>
</feature>
<feature type="transmembrane region" description="Helical" evidence="5">
    <location>
        <begin position="159"/>
        <end position="182"/>
    </location>
</feature>
<evidence type="ECO:0000313" key="8">
    <source>
        <dbReference type="Proteomes" id="UP000595618"/>
    </source>
</evidence>
<evidence type="ECO:0000313" key="7">
    <source>
        <dbReference type="EMBL" id="QQG44926.1"/>
    </source>
</evidence>
<feature type="transmembrane region" description="Helical" evidence="5">
    <location>
        <begin position="293"/>
        <end position="311"/>
    </location>
</feature>
<dbReference type="Proteomes" id="UP000595618">
    <property type="component" value="Chromosome"/>
</dbReference>
<dbReference type="GO" id="GO:0005262">
    <property type="term" value="F:calcium channel activity"/>
    <property type="evidence" value="ECO:0007669"/>
    <property type="project" value="TreeGrafter"/>
</dbReference>
<organism evidence="7 8">
    <name type="scientific">Candidatus Sungiibacteriota bacterium</name>
    <dbReference type="NCBI Taxonomy" id="2750080"/>
    <lineage>
        <taxon>Bacteria</taxon>
        <taxon>Candidatus Sungiibacteriota</taxon>
    </lineage>
</organism>
<evidence type="ECO:0000259" key="6">
    <source>
        <dbReference type="Pfam" id="PF01699"/>
    </source>
</evidence>
<feature type="transmembrane region" description="Helical" evidence="5">
    <location>
        <begin position="233"/>
        <end position="253"/>
    </location>
</feature>
<comment type="subcellular location">
    <subcellularLocation>
        <location evidence="1">Membrane</location>
        <topology evidence="1">Multi-pass membrane protein</topology>
    </subcellularLocation>
</comment>
<feature type="domain" description="Sodium/calcium exchanger membrane region" evidence="6">
    <location>
        <begin position="4"/>
        <end position="147"/>
    </location>
</feature>
<dbReference type="NCBIfam" id="TIGR00367">
    <property type="entry name" value="calcium/sodium antiporter"/>
    <property type="match status" value="1"/>
</dbReference>
<dbReference type="GO" id="GO:0005886">
    <property type="term" value="C:plasma membrane"/>
    <property type="evidence" value="ECO:0007669"/>
    <property type="project" value="TreeGrafter"/>
</dbReference>
<reference evidence="7 8" key="1">
    <citation type="submission" date="2020-07" db="EMBL/GenBank/DDBJ databases">
        <title>Huge and variable diversity of episymbiotic CPR bacteria and DPANN archaea in groundwater ecosystems.</title>
        <authorList>
            <person name="He C.Y."/>
            <person name="Keren R."/>
            <person name="Whittaker M."/>
            <person name="Farag I.F."/>
            <person name="Doudna J."/>
            <person name="Cate J.H.D."/>
            <person name="Banfield J.F."/>
        </authorList>
    </citation>
    <scope>NUCLEOTIDE SEQUENCE [LARGE SCALE GENOMIC DNA]</scope>
    <source>
        <strain evidence="7">NC_groundwater_541_Ag_S-0.1um_46_50</strain>
    </source>
</reference>
<accession>A0A7T5UQ87</accession>
<dbReference type="PANTHER" id="PTHR10846">
    <property type="entry name" value="SODIUM/POTASSIUM/CALCIUM EXCHANGER"/>
    <property type="match status" value="1"/>
</dbReference>
<feature type="transmembrane region" description="Helical" evidence="5">
    <location>
        <begin position="81"/>
        <end position="100"/>
    </location>
</feature>
<evidence type="ECO:0000256" key="2">
    <source>
        <dbReference type="ARBA" id="ARBA00022692"/>
    </source>
</evidence>
<name>A0A7T5UQ87_9BACT</name>
<dbReference type="EMBL" id="CP066690">
    <property type="protein sequence ID" value="QQG44926.1"/>
    <property type="molecule type" value="Genomic_DNA"/>
</dbReference>
<dbReference type="GO" id="GO:0006874">
    <property type="term" value="P:intracellular calcium ion homeostasis"/>
    <property type="evidence" value="ECO:0007669"/>
    <property type="project" value="TreeGrafter"/>
</dbReference>
<evidence type="ECO:0000256" key="5">
    <source>
        <dbReference type="SAM" id="Phobius"/>
    </source>
</evidence>
<evidence type="ECO:0000256" key="1">
    <source>
        <dbReference type="ARBA" id="ARBA00004141"/>
    </source>
</evidence>
<feature type="transmembrane region" description="Helical" evidence="5">
    <location>
        <begin position="28"/>
        <end position="47"/>
    </location>
</feature>
<protein>
    <submittedName>
        <fullName evidence="7">Calcium/sodium antiporter</fullName>
    </submittedName>
</protein>
<dbReference type="GO" id="GO:0008273">
    <property type="term" value="F:calcium, potassium:sodium antiporter activity"/>
    <property type="evidence" value="ECO:0007669"/>
    <property type="project" value="TreeGrafter"/>
</dbReference>
<dbReference type="InterPro" id="IPR044880">
    <property type="entry name" value="NCX_ion-bd_dom_sf"/>
</dbReference>